<dbReference type="PROSITE" id="PS50086">
    <property type="entry name" value="TBC_RABGAP"/>
    <property type="match status" value="1"/>
</dbReference>
<evidence type="ECO:0000256" key="4">
    <source>
        <dbReference type="ARBA" id="ARBA00010928"/>
    </source>
</evidence>
<evidence type="ECO:0000259" key="12">
    <source>
        <dbReference type="PROSITE" id="PS50086"/>
    </source>
</evidence>
<dbReference type="InterPro" id="IPR055170">
    <property type="entry name" value="GFO_IDH_MocA-like_dom"/>
</dbReference>
<proteinExistence type="inferred from homology"/>
<comment type="caution">
    <text evidence="13">The sequence shown here is derived from an EMBL/GenBank/DDBJ whole genome shotgun (WGS) entry which is preliminary data.</text>
</comment>
<evidence type="ECO:0000256" key="2">
    <source>
        <dbReference type="ARBA" id="ARBA00004541"/>
    </source>
</evidence>
<dbReference type="GO" id="GO:0005829">
    <property type="term" value="C:cytosol"/>
    <property type="evidence" value="ECO:0007669"/>
    <property type="project" value="UniProtKB-SubCell"/>
</dbReference>
<dbReference type="Pfam" id="PF22725">
    <property type="entry name" value="GFO_IDH_MocA_C3"/>
    <property type="match status" value="1"/>
</dbReference>
<dbReference type="SUPFAM" id="SSF51735">
    <property type="entry name" value="NAD(P)-binding Rossmann-fold domains"/>
    <property type="match status" value="1"/>
</dbReference>
<dbReference type="Proteomes" id="UP001474421">
    <property type="component" value="Unassembled WGS sequence"/>
</dbReference>
<dbReference type="SUPFAM" id="SSF55347">
    <property type="entry name" value="Glyceraldehyde-3-phosphate dehydrogenase-like, C-terminal domain"/>
    <property type="match status" value="1"/>
</dbReference>
<dbReference type="Gene3D" id="3.30.360.10">
    <property type="entry name" value="Dihydrodipicolinate Reductase, domain 2"/>
    <property type="match status" value="1"/>
</dbReference>
<keyword evidence="9" id="KW-0458">Lysosome</keyword>
<evidence type="ECO:0000256" key="11">
    <source>
        <dbReference type="ARBA" id="ARBA00046045"/>
    </source>
</evidence>
<comment type="similarity">
    <text evidence="4">Belongs to the Gfo/Idh/MocA family.</text>
</comment>
<accession>A0AAW1BN03</accession>
<protein>
    <recommendedName>
        <fullName evidence="5">TBC1 domain family member 7</fullName>
    </recommendedName>
</protein>
<name>A0AAW1BN03_CROAD</name>
<evidence type="ECO:0000256" key="1">
    <source>
        <dbReference type="ARBA" id="ARBA00004514"/>
    </source>
</evidence>
<dbReference type="FunFam" id="1.10.10.750:FF:000006">
    <property type="entry name" value="TBC1 domain family member 7"/>
    <property type="match status" value="1"/>
</dbReference>
<comment type="function">
    <text evidence="11">Non-catalytic component of the TSC-TBC complex, a multiprotein complex that acts as a negative regulator of the canonical mTORC1 complex, an evolutionarily conserved central nutrient sensor that stimulates anabolic reactions and macromolecule biosynthesis to promote cellular biomass generation and growth. The TSC-TBC complex acts as a GTPase-activating protein (GAP) for the small GTPase RHEB, a direct activator of the protein kinase activity of mTORC1. In absence of nutrients, the TSC-TBC complex inhibits mTORC1, thereby preventing phosphorylation of ribosomal protein S6 kinase (RPS6KB1 and RPS6KB2) and EIF4EBP1 (4E-BP1) by the mTORC1 signaling. The TSC-TBC complex is inactivated in response to nutrients, relieving inhibition of mTORC1.</text>
</comment>
<feature type="domain" description="Rab-GAP TBC" evidence="12">
    <location>
        <begin position="524"/>
        <end position="705"/>
    </location>
</feature>
<dbReference type="GO" id="GO:0031410">
    <property type="term" value="C:cytoplasmic vesicle"/>
    <property type="evidence" value="ECO:0007669"/>
    <property type="project" value="UniProtKB-SubCell"/>
</dbReference>
<dbReference type="Gene3D" id="1.10.472.80">
    <property type="entry name" value="Ypt/Rab-GAP domain of gyp1p, domain 3"/>
    <property type="match status" value="1"/>
</dbReference>
<dbReference type="GO" id="GO:0032007">
    <property type="term" value="P:negative regulation of TOR signaling"/>
    <property type="evidence" value="ECO:0007669"/>
    <property type="project" value="TreeGrafter"/>
</dbReference>
<keyword evidence="10" id="KW-0968">Cytoplasmic vesicle</keyword>
<dbReference type="InterPro" id="IPR039842">
    <property type="entry name" value="TBC1D7"/>
</dbReference>
<evidence type="ECO:0000313" key="13">
    <source>
        <dbReference type="EMBL" id="KAK9403519.1"/>
    </source>
</evidence>
<keyword evidence="14" id="KW-1185">Reference proteome</keyword>
<dbReference type="AlphaFoldDB" id="A0AAW1BN03"/>
<dbReference type="Pfam" id="PF00566">
    <property type="entry name" value="RabGAP-TBC"/>
    <property type="match status" value="1"/>
</dbReference>
<dbReference type="FunFam" id="1.10.8.680:FF:000001">
    <property type="entry name" value="TBC1 domain family, member 7"/>
    <property type="match status" value="1"/>
</dbReference>
<evidence type="ECO:0000256" key="6">
    <source>
        <dbReference type="ARBA" id="ARBA00022468"/>
    </source>
</evidence>
<dbReference type="GO" id="GO:0000166">
    <property type="term" value="F:nucleotide binding"/>
    <property type="evidence" value="ECO:0007669"/>
    <property type="project" value="InterPro"/>
</dbReference>
<dbReference type="EMBL" id="JAOTOJ010000003">
    <property type="protein sequence ID" value="KAK9403519.1"/>
    <property type="molecule type" value="Genomic_DNA"/>
</dbReference>
<evidence type="ECO:0000256" key="8">
    <source>
        <dbReference type="ARBA" id="ARBA00023136"/>
    </source>
</evidence>
<dbReference type="InterPro" id="IPR036291">
    <property type="entry name" value="NAD(P)-bd_dom_sf"/>
</dbReference>
<evidence type="ECO:0000256" key="3">
    <source>
        <dbReference type="ARBA" id="ARBA00004656"/>
    </source>
</evidence>
<keyword evidence="6" id="KW-0343">GTPase activation</keyword>
<dbReference type="PANTHER" id="PTHR13530:SF3">
    <property type="entry name" value="TBC1 DOMAIN FAMILY MEMBER 7"/>
    <property type="match status" value="1"/>
</dbReference>
<gene>
    <name evidence="13" type="ORF">NXF25_008346</name>
</gene>
<dbReference type="InterPro" id="IPR000683">
    <property type="entry name" value="Gfo/Idh/MocA-like_OxRdtase_N"/>
</dbReference>
<dbReference type="InterPro" id="IPR043039">
    <property type="entry name" value="TBC1D7_dom2"/>
</dbReference>
<evidence type="ECO:0000256" key="9">
    <source>
        <dbReference type="ARBA" id="ARBA00023228"/>
    </source>
</evidence>
<evidence type="ECO:0000256" key="10">
    <source>
        <dbReference type="ARBA" id="ARBA00023329"/>
    </source>
</evidence>
<sequence length="767" mass="86746">MLPGVGVFGTSLTARVIIPLLKDEGFAVKALWGRTQEEAEELAKEMSVPFYTSRIDEVLLHQDVDLVCINLPPPLTRQIAVKTLGIGKNVICDRTATPLDAFRMMTAAHYYPKLMSIMGNVLRFLPAFVKMKQLIQEGYVGELLVCEVQVHSGSLLGKKYNWSCDDLMGGGGLHSVGTYIIDLLTFLTSQKAVKVHGLLKTFVKQTDHIKGIRQITSDDFCTFQMVLEGGVCCTVTLNFNMPGEFKQDIVVIGSSGRLIAVGTDLYGQSNNSPQKELLLKDSAPVSNALLPEKAFSDIPSPYLRGTIKMVQAVREAFEDQDDRRTWDGRPLTMAATFDDCLYALCVVDTIKRSNQLVLFECPVHIIMTTDLKRLTTIEISGGWSDVGIRMGFRHRRQPQRESNKPGTRENPRYLKVEASSRRPGGCGSFRLPRWFAASRACFSRLGVCAVQQWVGAAQLAWQGRGVALFRPEGDMAEDPQRNFRSVYYEKVGFRGVEEKKSLEILLKDDRLDIEKLCTFSQRFPLPSMYRMLVWKVLLGILPPHHDSHAFVMKYRKEQYRDVYRALQVIRFITDSTPQVEIFLRIYQLESGKLPQNPSFRLQSEDEIFLAIAKAMDEMVEDNVDCYWLVSSFVNQLNNKYKESLPQLPKLLEQILSLEDTRLLAHLKLCSAIGQLPYKLWFRKCFAGCLPESSLQRVWDKVISGSCKILVFVAVEILLTFKMKLMALTSAEKIEQFLENIPQDNTDAIVSKAIELWHKHCGTPAHSV</sequence>
<evidence type="ECO:0000256" key="5">
    <source>
        <dbReference type="ARBA" id="ARBA00015455"/>
    </source>
</evidence>
<reference evidence="13 14" key="1">
    <citation type="journal article" date="2024" name="Proc. Natl. Acad. Sci. U.S.A.">
        <title>The genetic regulatory architecture and epigenomic basis for age-related changes in rattlesnake venom.</title>
        <authorList>
            <person name="Hogan M.P."/>
            <person name="Holding M.L."/>
            <person name="Nystrom G.S."/>
            <person name="Colston T.J."/>
            <person name="Bartlett D.A."/>
            <person name="Mason A.J."/>
            <person name="Ellsworth S.A."/>
            <person name="Rautsaw R.M."/>
            <person name="Lawrence K.C."/>
            <person name="Strickland J.L."/>
            <person name="He B."/>
            <person name="Fraser P."/>
            <person name="Margres M.J."/>
            <person name="Gilbert D.M."/>
            <person name="Gibbs H.L."/>
            <person name="Parkinson C.L."/>
            <person name="Rokyta D.R."/>
        </authorList>
    </citation>
    <scope>NUCLEOTIDE SEQUENCE [LARGE SCALE GENOMIC DNA]</scope>
    <source>
        <strain evidence="13">DRR0105</strain>
    </source>
</reference>
<dbReference type="SUPFAM" id="SSF47923">
    <property type="entry name" value="Ypt/Rab-GAP domain of gyp1p"/>
    <property type="match status" value="2"/>
</dbReference>
<dbReference type="GO" id="GO:0005765">
    <property type="term" value="C:lysosomal membrane"/>
    <property type="evidence" value="ECO:0007669"/>
    <property type="project" value="UniProtKB-SubCell"/>
</dbReference>
<dbReference type="PANTHER" id="PTHR13530">
    <property type="entry name" value="TBC1 DOMAIN FAMILY MEMBER 7"/>
    <property type="match status" value="1"/>
</dbReference>
<dbReference type="Pfam" id="PF01408">
    <property type="entry name" value="GFO_IDH_MocA"/>
    <property type="match status" value="1"/>
</dbReference>
<dbReference type="InterPro" id="IPR000195">
    <property type="entry name" value="Rab-GAP-TBC_dom"/>
</dbReference>
<dbReference type="Gene3D" id="1.10.8.680">
    <property type="entry name" value="Ypt/Rab-GAP domain of gyp1p, domain 2"/>
    <property type="match status" value="1"/>
</dbReference>
<dbReference type="Gene3D" id="1.10.10.750">
    <property type="entry name" value="Ypt/Rab-GAP domain of gyp1p, domain 1"/>
    <property type="match status" value="1"/>
</dbReference>
<comment type="subcellular location">
    <subcellularLocation>
        <location evidence="1">Cytoplasm</location>
        <location evidence="1">Cytosol</location>
    </subcellularLocation>
    <subcellularLocation>
        <location evidence="2">Cytoplasmic vesicle</location>
    </subcellularLocation>
    <subcellularLocation>
        <location evidence="3">Lysosome membrane</location>
    </subcellularLocation>
</comment>
<dbReference type="InterPro" id="IPR035969">
    <property type="entry name" value="Rab-GAP_TBC_sf"/>
</dbReference>
<evidence type="ECO:0000256" key="7">
    <source>
        <dbReference type="ARBA" id="ARBA00022490"/>
    </source>
</evidence>
<dbReference type="Gene3D" id="3.40.50.720">
    <property type="entry name" value="NAD(P)-binding Rossmann-like Domain"/>
    <property type="match status" value="1"/>
</dbReference>
<organism evidence="13 14">
    <name type="scientific">Crotalus adamanteus</name>
    <name type="common">Eastern diamondback rattlesnake</name>
    <dbReference type="NCBI Taxonomy" id="8729"/>
    <lineage>
        <taxon>Eukaryota</taxon>
        <taxon>Metazoa</taxon>
        <taxon>Chordata</taxon>
        <taxon>Craniata</taxon>
        <taxon>Vertebrata</taxon>
        <taxon>Euteleostomi</taxon>
        <taxon>Lepidosauria</taxon>
        <taxon>Squamata</taxon>
        <taxon>Bifurcata</taxon>
        <taxon>Unidentata</taxon>
        <taxon>Episquamata</taxon>
        <taxon>Toxicofera</taxon>
        <taxon>Serpentes</taxon>
        <taxon>Colubroidea</taxon>
        <taxon>Viperidae</taxon>
        <taxon>Crotalinae</taxon>
        <taxon>Crotalus</taxon>
    </lineage>
</organism>
<dbReference type="GO" id="GO:0005096">
    <property type="term" value="F:GTPase activator activity"/>
    <property type="evidence" value="ECO:0007669"/>
    <property type="project" value="UniProtKB-KW"/>
</dbReference>
<dbReference type="FunFam" id="1.10.472.80:FF:000028">
    <property type="entry name" value="TBC1 domain family member 7"/>
    <property type="match status" value="1"/>
</dbReference>
<keyword evidence="8" id="KW-0472">Membrane</keyword>
<evidence type="ECO:0000313" key="14">
    <source>
        <dbReference type="Proteomes" id="UP001474421"/>
    </source>
</evidence>
<keyword evidence="7" id="KW-0963">Cytoplasm</keyword>